<keyword evidence="2" id="KW-1185">Reference proteome</keyword>
<name>A0A9W4WTK2_9GLOM</name>
<dbReference type="EMBL" id="CAMKVN010000043">
    <property type="protein sequence ID" value="CAI2162590.1"/>
    <property type="molecule type" value="Genomic_DNA"/>
</dbReference>
<dbReference type="AlphaFoldDB" id="A0A9W4WTK2"/>
<comment type="caution">
    <text evidence="1">The sequence shown here is derived from an EMBL/GenBank/DDBJ whole genome shotgun (WGS) entry which is preliminary data.</text>
</comment>
<sequence length="121" mass="13990">MPNEKKNNPELFICSSCTEKKNVRELASTVPLYESEPVKTCRECYDRYHNPPKEKKEKKLFFCAFCQTEVISVLYRMKVDVSEPNELGLKKGKTYNFCSSCKNKVVEYNSGQDDDDEDLGP</sequence>
<dbReference type="OrthoDB" id="10393875at2759"/>
<proteinExistence type="predicted"/>
<accession>A0A9W4WTK2</accession>
<protein>
    <submittedName>
        <fullName evidence="1">17846_t:CDS:1</fullName>
    </submittedName>
</protein>
<dbReference type="Proteomes" id="UP001153678">
    <property type="component" value="Unassembled WGS sequence"/>
</dbReference>
<gene>
    <name evidence="1" type="ORF">FWILDA_LOCUS637</name>
</gene>
<reference evidence="1" key="1">
    <citation type="submission" date="2022-08" db="EMBL/GenBank/DDBJ databases">
        <authorList>
            <person name="Kallberg Y."/>
            <person name="Tangrot J."/>
            <person name="Rosling A."/>
        </authorList>
    </citation>
    <scope>NUCLEOTIDE SEQUENCE</scope>
    <source>
        <strain evidence="1">Wild A</strain>
    </source>
</reference>
<organism evidence="1 2">
    <name type="scientific">Funneliformis geosporum</name>
    <dbReference type="NCBI Taxonomy" id="1117311"/>
    <lineage>
        <taxon>Eukaryota</taxon>
        <taxon>Fungi</taxon>
        <taxon>Fungi incertae sedis</taxon>
        <taxon>Mucoromycota</taxon>
        <taxon>Glomeromycotina</taxon>
        <taxon>Glomeromycetes</taxon>
        <taxon>Glomerales</taxon>
        <taxon>Glomeraceae</taxon>
        <taxon>Funneliformis</taxon>
    </lineage>
</organism>
<evidence type="ECO:0000313" key="1">
    <source>
        <dbReference type="EMBL" id="CAI2162590.1"/>
    </source>
</evidence>
<evidence type="ECO:0000313" key="2">
    <source>
        <dbReference type="Proteomes" id="UP001153678"/>
    </source>
</evidence>